<evidence type="ECO:0000256" key="1">
    <source>
        <dbReference type="SAM" id="MobiDB-lite"/>
    </source>
</evidence>
<dbReference type="EMBL" id="KB534465">
    <property type="protein sequence ID" value="EMP33966.1"/>
    <property type="molecule type" value="Genomic_DNA"/>
</dbReference>
<reference evidence="3" key="1">
    <citation type="journal article" date="2013" name="Nat. Genet.">
        <title>The draft genomes of soft-shell turtle and green sea turtle yield insights into the development and evolution of the turtle-specific body plan.</title>
        <authorList>
            <person name="Wang Z."/>
            <person name="Pascual-Anaya J."/>
            <person name="Zadissa A."/>
            <person name="Li W."/>
            <person name="Niimura Y."/>
            <person name="Huang Z."/>
            <person name="Li C."/>
            <person name="White S."/>
            <person name="Xiong Z."/>
            <person name="Fang D."/>
            <person name="Wang B."/>
            <person name="Ming Y."/>
            <person name="Chen Y."/>
            <person name="Zheng Y."/>
            <person name="Kuraku S."/>
            <person name="Pignatelli M."/>
            <person name="Herrero J."/>
            <person name="Beal K."/>
            <person name="Nozawa M."/>
            <person name="Li Q."/>
            <person name="Wang J."/>
            <person name="Zhang H."/>
            <person name="Yu L."/>
            <person name="Shigenobu S."/>
            <person name="Wang J."/>
            <person name="Liu J."/>
            <person name="Flicek P."/>
            <person name="Searle S."/>
            <person name="Wang J."/>
            <person name="Kuratani S."/>
            <person name="Yin Y."/>
            <person name="Aken B."/>
            <person name="Zhang G."/>
            <person name="Irie N."/>
        </authorList>
    </citation>
    <scope>NUCLEOTIDE SEQUENCE [LARGE SCALE GENOMIC DNA]</scope>
</reference>
<name>M7B7P0_CHEMY</name>
<proteinExistence type="predicted"/>
<evidence type="ECO:0000313" key="2">
    <source>
        <dbReference type="EMBL" id="EMP33966.1"/>
    </source>
</evidence>
<accession>M7B7P0</accession>
<feature type="region of interest" description="Disordered" evidence="1">
    <location>
        <begin position="18"/>
        <end position="40"/>
    </location>
</feature>
<gene>
    <name evidence="2" type="ORF">UY3_08876</name>
</gene>
<dbReference type="InterPro" id="IPR031670">
    <property type="entry name" value="DUF4712"/>
</dbReference>
<dbReference type="Proteomes" id="UP000031443">
    <property type="component" value="Unassembled WGS sequence"/>
</dbReference>
<organism evidence="2 3">
    <name type="scientific">Chelonia mydas</name>
    <name type="common">Green sea-turtle</name>
    <name type="synonym">Chelonia agassizi</name>
    <dbReference type="NCBI Taxonomy" id="8469"/>
    <lineage>
        <taxon>Eukaryota</taxon>
        <taxon>Metazoa</taxon>
        <taxon>Chordata</taxon>
        <taxon>Craniata</taxon>
        <taxon>Vertebrata</taxon>
        <taxon>Euteleostomi</taxon>
        <taxon>Archelosauria</taxon>
        <taxon>Testudinata</taxon>
        <taxon>Testudines</taxon>
        <taxon>Cryptodira</taxon>
        <taxon>Durocryptodira</taxon>
        <taxon>Americhelydia</taxon>
        <taxon>Chelonioidea</taxon>
        <taxon>Cheloniidae</taxon>
        <taxon>Chelonia</taxon>
    </lineage>
</organism>
<dbReference type="Pfam" id="PF15830">
    <property type="entry name" value="DUF4712"/>
    <property type="match status" value="1"/>
</dbReference>
<sequence length="117" mass="12749">MRSLSTLELQIMRGRSGVDGGVAAVDSPPSSQPGNPNSLGIEELSGQLALVNELSRVHRHSGESPLRDNVLAIFMDASSSSETRHRRPNIEDEEIIQTVLDLEEDYSMAISALHQLN</sequence>
<feature type="compositionally biased region" description="Low complexity" evidence="1">
    <location>
        <begin position="27"/>
        <end position="38"/>
    </location>
</feature>
<dbReference type="AlphaFoldDB" id="M7B7P0"/>
<dbReference type="eggNOG" id="ENOG502TEJM">
    <property type="taxonomic scope" value="Eukaryota"/>
</dbReference>
<keyword evidence="3" id="KW-1185">Reference proteome</keyword>
<evidence type="ECO:0000313" key="3">
    <source>
        <dbReference type="Proteomes" id="UP000031443"/>
    </source>
</evidence>
<dbReference type="PANTHER" id="PTHR36680">
    <property type="entry name" value="HYPOTHETICAL LOC498675"/>
    <property type="match status" value="1"/>
</dbReference>
<dbReference type="PANTHER" id="PTHR36680:SF1">
    <property type="entry name" value="HYPOTHETICAL LOC498675"/>
    <property type="match status" value="1"/>
</dbReference>
<protein>
    <submittedName>
        <fullName evidence="2">Uncharacterized protein</fullName>
    </submittedName>
</protein>